<dbReference type="InterPro" id="IPR044751">
    <property type="entry name" value="Ion_transp-like_CBS"/>
</dbReference>
<dbReference type="InterPro" id="IPR000644">
    <property type="entry name" value="CBS_dom"/>
</dbReference>
<dbReference type="Gene3D" id="3.10.580.10">
    <property type="entry name" value="CBS-domain"/>
    <property type="match status" value="1"/>
</dbReference>
<feature type="domain" description="CNNM transmembrane" evidence="11">
    <location>
        <begin position="23"/>
        <end position="210"/>
    </location>
</feature>
<evidence type="ECO:0000256" key="1">
    <source>
        <dbReference type="ARBA" id="ARBA00004141"/>
    </source>
</evidence>
<accession>A0A418E3A4</accession>
<keyword evidence="6" id="KW-0129">CBS domain</keyword>
<sequence>MADLRRLNGGSGGGSGEGTAEWDTEEWVLRLCAVVLLVCLAAIFSGLTLGLMALDKNGLQIVIEAGEDAHATEEEKTNAKNARKIQKVRNDGHLLLSTLLFGNVAVNSILAIVMADMTSGIGGFLITTFVLVVFGELIPQALCSRHALSIGAKSLPIVWFFIYLMYIITKPIAMTLDYMLGHEIGTVFNKRELGKMLEIYVKHNMLDADETDIMKGAMHFKTKPVSSVMTPIESVYTLPGSTKLNLATIREIYHRGFSRIPVWGNHINDIVGIIFVKDLIFADPTEETTLLHFVHVFGRGVHRVWPDSTLGDVLQAFKMGRTHLALVHDVNNAGPGDPYYQTKGVVTLEDIVEEILQAEIFDESDAIDAETHRKNRLSNRSYDTGVSHVLEGSESAKFLAKPEVVRVALDATRVAAILAKSHIVEFDGNNVEGPPPKLFIHGNVATFCLVVLHGHVLVSSSTSGNAVPTTAGLWSVFGANSLIAPDGSFESDVTVHVPNDVHVRCLRIPRLEFQATLYPMHIAENPAVLAERRLDLQQLVAPTAISVVIDDIPTPTTANFQSDMDATQVAYELCVKSEKHTESWRLNRCKDDQVAWNQRLHALPQHCTRSLVYGAYITGSGMWAPYTSERV</sequence>
<dbReference type="Pfam" id="PF01595">
    <property type="entry name" value="CNNM"/>
    <property type="match status" value="1"/>
</dbReference>
<evidence type="ECO:0000256" key="3">
    <source>
        <dbReference type="ARBA" id="ARBA00022737"/>
    </source>
</evidence>
<keyword evidence="5 7" id="KW-0472">Membrane</keyword>
<dbReference type="PANTHER" id="PTHR12064:SF94">
    <property type="entry name" value="UNEXTENDED PROTEIN"/>
    <property type="match status" value="1"/>
</dbReference>
<comment type="caution">
    <text evidence="12">The sequence shown here is derived from an EMBL/GenBank/DDBJ whole genome shotgun (WGS) entry which is preliminary data.</text>
</comment>
<feature type="region of interest" description="Disordered" evidence="8">
    <location>
        <begin position="1"/>
        <end position="20"/>
    </location>
</feature>
<feature type="transmembrane region" description="Helical" evidence="9">
    <location>
        <begin position="121"/>
        <end position="138"/>
    </location>
</feature>
<dbReference type="GO" id="GO:0010960">
    <property type="term" value="P:magnesium ion homeostasis"/>
    <property type="evidence" value="ECO:0007669"/>
    <property type="project" value="InterPro"/>
</dbReference>
<dbReference type="EMBL" id="QUTF01017182">
    <property type="protein sequence ID" value="RHZ04934.1"/>
    <property type="molecule type" value="Genomic_DNA"/>
</dbReference>
<dbReference type="FunFam" id="3.10.580.10:FF:000006">
    <property type="entry name" value="DUF21 and CBS domain protein"/>
    <property type="match status" value="1"/>
</dbReference>
<dbReference type="PANTHER" id="PTHR12064">
    <property type="entry name" value="METAL TRANSPORTER CNNM"/>
    <property type="match status" value="1"/>
</dbReference>
<dbReference type="PROSITE" id="PS51371">
    <property type="entry name" value="CBS"/>
    <property type="match status" value="1"/>
</dbReference>
<keyword evidence="2 7" id="KW-0812">Transmembrane</keyword>
<evidence type="ECO:0000256" key="9">
    <source>
        <dbReference type="SAM" id="Phobius"/>
    </source>
</evidence>
<gene>
    <name evidence="12" type="ORF">DYB26_007717</name>
</gene>
<dbReference type="InterPro" id="IPR045095">
    <property type="entry name" value="ACDP"/>
</dbReference>
<feature type="transmembrane region" description="Helical" evidence="9">
    <location>
        <begin position="27"/>
        <end position="54"/>
    </location>
</feature>
<dbReference type="InterPro" id="IPR002550">
    <property type="entry name" value="CNNM"/>
</dbReference>
<evidence type="ECO:0000256" key="7">
    <source>
        <dbReference type="PROSITE-ProRule" id="PRU01193"/>
    </source>
</evidence>
<proteinExistence type="predicted"/>
<evidence type="ECO:0000256" key="2">
    <source>
        <dbReference type="ARBA" id="ARBA00022692"/>
    </source>
</evidence>
<dbReference type="Proteomes" id="UP000286510">
    <property type="component" value="Unassembled WGS sequence"/>
</dbReference>
<feature type="domain" description="CBS" evidence="10">
    <location>
        <begin position="229"/>
        <end position="290"/>
    </location>
</feature>
<keyword evidence="3" id="KW-0677">Repeat</keyword>
<organism evidence="12 13">
    <name type="scientific">Aphanomyces astaci</name>
    <name type="common">Crayfish plague agent</name>
    <dbReference type="NCBI Taxonomy" id="112090"/>
    <lineage>
        <taxon>Eukaryota</taxon>
        <taxon>Sar</taxon>
        <taxon>Stramenopiles</taxon>
        <taxon>Oomycota</taxon>
        <taxon>Saprolegniomycetes</taxon>
        <taxon>Saprolegniales</taxon>
        <taxon>Verrucalvaceae</taxon>
        <taxon>Aphanomyces</taxon>
    </lineage>
</organism>
<dbReference type="InterPro" id="IPR046342">
    <property type="entry name" value="CBS_dom_sf"/>
</dbReference>
<comment type="subcellular location">
    <subcellularLocation>
        <location evidence="1">Membrane</location>
        <topology evidence="1">Multi-pass membrane protein</topology>
    </subcellularLocation>
</comment>
<evidence type="ECO:0000256" key="8">
    <source>
        <dbReference type="SAM" id="MobiDB-lite"/>
    </source>
</evidence>
<dbReference type="GO" id="GO:0016020">
    <property type="term" value="C:membrane"/>
    <property type="evidence" value="ECO:0007669"/>
    <property type="project" value="UniProtKB-SubCell"/>
</dbReference>
<feature type="transmembrane region" description="Helical" evidence="9">
    <location>
        <begin position="93"/>
        <end position="115"/>
    </location>
</feature>
<name>A0A418E3A4_APHAT</name>
<evidence type="ECO:0000313" key="12">
    <source>
        <dbReference type="EMBL" id="RHZ04934.1"/>
    </source>
</evidence>
<evidence type="ECO:0000256" key="4">
    <source>
        <dbReference type="ARBA" id="ARBA00022989"/>
    </source>
</evidence>
<keyword evidence="4 7" id="KW-1133">Transmembrane helix</keyword>
<protein>
    <recommendedName>
        <fullName evidence="14">CNNM transmembrane domain-containing protein</fullName>
    </recommendedName>
</protein>
<dbReference type="SUPFAM" id="SSF54631">
    <property type="entry name" value="CBS-domain pair"/>
    <property type="match status" value="1"/>
</dbReference>
<evidence type="ECO:0000259" key="10">
    <source>
        <dbReference type="PROSITE" id="PS51371"/>
    </source>
</evidence>
<dbReference type="AlphaFoldDB" id="A0A418E3A4"/>
<reference evidence="12 13" key="1">
    <citation type="submission" date="2018-08" db="EMBL/GenBank/DDBJ databases">
        <title>Aphanomyces genome sequencing and annotation.</title>
        <authorList>
            <person name="Minardi D."/>
            <person name="Oidtmann B."/>
            <person name="Van Der Giezen M."/>
            <person name="Studholme D.J."/>
        </authorList>
    </citation>
    <scope>NUCLEOTIDE SEQUENCE [LARGE SCALE GENOMIC DNA]</scope>
    <source>
        <strain evidence="12 13">FDL457</strain>
    </source>
</reference>
<feature type="transmembrane region" description="Helical" evidence="9">
    <location>
        <begin position="150"/>
        <end position="168"/>
    </location>
</feature>
<evidence type="ECO:0000313" key="13">
    <source>
        <dbReference type="Proteomes" id="UP000286510"/>
    </source>
</evidence>
<evidence type="ECO:0000256" key="6">
    <source>
        <dbReference type="PROSITE-ProRule" id="PRU00703"/>
    </source>
</evidence>
<dbReference type="CDD" id="cd04590">
    <property type="entry name" value="CBS_pair_CorC_HlyC_assoc"/>
    <property type="match status" value="1"/>
</dbReference>
<dbReference type="PROSITE" id="PS51846">
    <property type="entry name" value="CNNM"/>
    <property type="match status" value="1"/>
</dbReference>
<evidence type="ECO:0000256" key="5">
    <source>
        <dbReference type="ARBA" id="ARBA00023136"/>
    </source>
</evidence>
<evidence type="ECO:0000259" key="11">
    <source>
        <dbReference type="PROSITE" id="PS51846"/>
    </source>
</evidence>
<dbReference type="VEuPathDB" id="FungiDB:H257_16046"/>
<evidence type="ECO:0008006" key="14">
    <source>
        <dbReference type="Google" id="ProtNLM"/>
    </source>
</evidence>